<keyword evidence="4 18" id="KW-0812">Transmembrane</keyword>
<comment type="caution">
    <text evidence="20">The sequence shown here is derived from an EMBL/GenBank/DDBJ whole genome shotgun (WGS) entry which is preliminary data.</text>
</comment>
<feature type="transmembrane region" description="Helical" evidence="18">
    <location>
        <begin position="64"/>
        <end position="85"/>
    </location>
</feature>
<proteinExistence type="inferred from homology"/>
<dbReference type="EC" id="1.3.1.71" evidence="16 18"/>
<dbReference type="GO" id="GO:0000246">
    <property type="term" value="F:Delta24(24-1) sterol reductase activity"/>
    <property type="evidence" value="ECO:0007669"/>
    <property type="project" value="UniProtKB-EC"/>
</dbReference>
<feature type="transmembrane region" description="Helical" evidence="18">
    <location>
        <begin position="199"/>
        <end position="220"/>
    </location>
</feature>
<evidence type="ECO:0000256" key="2">
    <source>
        <dbReference type="ARBA" id="ARBA00005402"/>
    </source>
</evidence>
<evidence type="ECO:0000256" key="17">
    <source>
        <dbReference type="ARBA" id="ARBA00048918"/>
    </source>
</evidence>
<keyword evidence="8 18" id="KW-1133">Transmembrane helix</keyword>
<protein>
    <recommendedName>
        <fullName evidence="16 18">Delta(24(24(1)))-sterol reductase</fullName>
        <ecNumber evidence="16 18">1.3.1.71</ecNumber>
    </recommendedName>
    <alternativeName>
        <fullName evidence="18">C-24(28) sterol reductase</fullName>
    </alternativeName>
    <alternativeName>
        <fullName evidence="18">Sterol Delta(24(28))-reductase</fullName>
    </alternativeName>
</protein>
<dbReference type="Gene3D" id="1.20.120.1630">
    <property type="match status" value="1"/>
</dbReference>
<feature type="transmembrane region" description="Helical" evidence="18">
    <location>
        <begin position="369"/>
        <end position="390"/>
    </location>
</feature>
<evidence type="ECO:0000313" key="20">
    <source>
        <dbReference type="EMBL" id="TVY94511.1"/>
    </source>
</evidence>
<evidence type="ECO:0000256" key="7">
    <source>
        <dbReference type="ARBA" id="ARBA00022955"/>
    </source>
</evidence>
<feature type="transmembrane region" description="Helical" evidence="18">
    <location>
        <begin position="333"/>
        <end position="357"/>
    </location>
</feature>
<feature type="transmembrane region" description="Helical" evidence="18">
    <location>
        <begin position="167"/>
        <end position="193"/>
    </location>
</feature>
<dbReference type="InterPro" id="IPR018083">
    <property type="entry name" value="Sterol_reductase_CS"/>
</dbReference>
<keyword evidence="11 18" id="KW-0443">Lipid metabolism</keyword>
<dbReference type="Pfam" id="PF01222">
    <property type="entry name" value="ERG4_ERG24"/>
    <property type="match status" value="1"/>
</dbReference>
<comment type="similarity">
    <text evidence="2 18">Belongs to the ERG4/ERG24 family.</text>
</comment>
<keyword evidence="6" id="KW-0521">NADP</keyword>
<dbReference type="GO" id="GO:0006696">
    <property type="term" value="P:ergosterol biosynthetic process"/>
    <property type="evidence" value="ECO:0007669"/>
    <property type="project" value="TreeGrafter"/>
</dbReference>
<evidence type="ECO:0000256" key="18">
    <source>
        <dbReference type="RuleBase" id="RU369120"/>
    </source>
</evidence>
<keyword evidence="7 18" id="KW-0752">Steroid biosynthesis</keyword>
<feature type="transmembrane region" description="Helical" evidence="18">
    <location>
        <begin position="472"/>
        <end position="487"/>
    </location>
</feature>
<evidence type="ECO:0000256" key="9">
    <source>
        <dbReference type="ARBA" id="ARBA00023002"/>
    </source>
</evidence>
<evidence type="ECO:0000256" key="16">
    <source>
        <dbReference type="ARBA" id="ARBA00038892"/>
    </source>
</evidence>
<dbReference type="PANTHER" id="PTHR21257:SF31">
    <property type="entry name" value="DELTA(24(24(1)))-STEROL REDUCTASE ERG4"/>
    <property type="match status" value="1"/>
</dbReference>
<dbReference type="InterPro" id="IPR001171">
    <property type="entry name" value="ERG24_DHCR-like"/>
</dbReference>
<dbReference type="PROSITE" id="PS01017">
    <property type="entry name" value="STEROL_REDUCT_1"/>
    <property type="match status" value="1"/>
</dbReference>
<sequence>MSGFGIQSLPGAPPTSCRPRSITTRARGLSSSSAKTYISNVKSVVDGWKPGEDPKVDHSGRFEFCGPLGVSTMMVGFPLLMYYMWIGATFYEGQFPVPTSTDSFGGFVRHLVDLVYEHAFPNLKAWAIYWTFFLTEAAFYCFLPGVQGYGKPLDHEGGKQLKYHCSAVWSFYVTILGAAVLHFADIFPLYTIIDEFGPILSVAIISGFLVATAAYTSAWYRGVQHRMTGYFMYDFFMGSELNPRIGTLDFKMFFMVRMPWFILFGITCATAAKQYEDYGYVSAELMFLVMAHFLYTNACAKGEECILTTWFVSLPRSLRPKLTQQRDIYYEKWGFMLIFWNLAGVPLSYCHCTLYFANNLATATEWSIPVLRTPVLISLFTSYLFVYWVWDSTNSQKNRFRAQERGQLVLRNTFPQLPWQTLENPRTITTPSGDKILVDGWYKYARKIHYTCDAYFALTWGAITGFESPFPWFYPVFFTVMILHRAYRDIQRCRIKYGESWTEYEKMVPYLFIPPPMRCENCFLRSRHNLKNFQRGSGISV</sequence>
<keyword evidence="9 18" id="KW-0560">Oxidoreductase</keyword>
<keyword evidence="12 18" id="KW-0472">Membrane</keyword>
<evidence type="ECO:0000256" key="14">
    <source>
        <dbReference type="ARBA" id="ARBA00023221"/>
    </source>
</evidence>
<gene>
    <name evidence="20" type="primary">sts1_2</name>
    <name evidence="20" type="ORF">LAWI1_G000107</name>
</gene>
<evidence type="ECO:0000313" key="21">
    <source>
        <dbReference type="Proteomes" id="UP000315522"/>
    </source>
</evidence>
<dbReference type="EMBL" id="QGML01000004">
    <property type="protein sequence ID" value="TVY94511.1"/>
    <property type="molecule type" value="Genomic_DNA"/>
</dbReference>
<evidence type="ECO:0000256" key="15">
    <source>
        <dbReference type="ARBA" id="ARBA00029435"/>
    </source>
</evidence>
<evidence type="ECO:0000256" key="1">
    <source>
        <dbReference type="ARBA" id="ARBA00004477"/>
    </source>
</evidence>
<feature type="transmembrane region" description="Helical" evidence="18">
    <location>
        <begin position="126"/>
        <end position="146"/>
    </location>
</feature>
<evidence type="ECO:0000256" key="13">
    <source>
        <dbReference type="ARBA" id="ARBA00023166"/>
    </source>
</evidence>
<dbReference type="Proteomes" id="UP000315522">
    <property type="component" value="Unassembled WGS sequence"/>
</dbReference>
<comment type="subcellular location">
    <subcellularLocation>
        <location evidence="1">Endoplasmic reticulum membrane</location>
        <topology evidence="1">Multi-pass membrane protein</topology>
    </subcellularLocation>
</comment>
<evidence type="ECO:0000256" key="8">
    <source>
        <dbReference type="ARBA" id="ARBA00022989"/>
    </source>
</evidence>
<dbReference type="AlphaFoldDB" id="A0A559MNH6"/>
<evidence type="ECO:0000256" key="3">
    <source>
        <dbReference type="ARBA" id="ARBA00022516"/>
    </source>
</evidence>
<name>A0A559MNH6_9HELO</name>
<keyword evidence="21" id="KW-1185">Reference proteome</keyword>
<comment type="pathway">
    <text evidence="15 18">Steroid metabolism; ergosterol biosynthesis.</text>
</comment>
<accession>A0A559MNH6</accession>
<keyword evidence="14 18" id="KW-0753">Steroid metabolism</keyword>
<keyword evidence="5" id="KW-0256">Endoplasmic reticulum</keyword>
<comment type="catalytic activity">
    <reaction evidence="17">
        <text>ergosterol + NADP(+) = ergosta-5,7,22,24(28)-tetraen-3beta-ol + NADPH + H(+)</text>
        <dbReference type="Rhea" id="RHEA:18501"/>
        <dbReference type="ChEBI" id="CHEBI:15378"/>
        <dbReference type="ChEBI" id="CHEBI:16933"/>
        <dbReference type="ChEBI" id="CHEBI:18249"/>
        <dbReference type="ChEBI" id="CHEBI:57783"/>
        <dbReference type="ChEBI" id="CHEBI:58349"/>
        <dbReference type="EC" id="1.3.1.71"/>
    </reaction>
    <physiologicalReaction direction="right-to-left" evidence="17">
        <dbReference type="Rhea" id="RHEA:18503"/>
    </physiologicalReaction>
</comment>
<evidence type="ECO:0000256" key="11">
    <source>
        <dbReference type="ARBA" id="ARBA00023098"/>
    </source>
</evidence>
<evidence type="ECO:0000256" key="19">
    <source>
        <dbReference type="SAM" id="MobiDB-lite"/>
    </source>
</evidence>
<keyword evidence="3 18" id="KW-0444">Lipid biosynthesis</keyword>
<dbReference type="PANTHER" id="PTHR21257">
    <property type="entry name" value="DELTA(14)-STEROL REDUCTASE"/>
    <property type="match status" value="1"/>
</dbReference>
<feature type="region of interest" description="Disordered" evidence="19">
    <location>
        <begin position="1"/>
        <end position="21"/>
    </location>
</feature>
<evidence type="ECO:0000256" key="4">
    <source>
        <dbReference type="ARBA" id="ARBA00022692"/>
    </source>
</evidence>
<reference evidence="20 21" key="1">
    <citation type="submission" date="2018-05" db="EMBL/GenBank/DDBJ databases">
        <title>Genome sequencing and assembly of the regulated plant pathogen Lachnellula willkommii and related sister species for the development of diagnostic species identification markers.</title>
        <authorList>
            <person name="Giroux E."/>
            <person name="Bilodeau G."/>
        </authorList>
    </citation>
    <scope>NUCLEOTIDE SEQUENCE [LARGE SCALE GENOMIC DNA]</scope>
    <source>
        <strain evidence="20 21">CBS 172.35</strain>
    </source>
</reference>
<evidence type="ECO:0000256" key="10">
    <source>
        <dbReference type="ARBA" id="ARBA00023011"/>
    </source>
</evidence>
<dbReference type="FunFam" id="1.20.120.1630:FF:000003">
    <property type="entry name" value="C-24(28) sterol reductase"/>
    <property type="match status" value="1"/>
</dbReference>
<organism evidence="20 21">
    <name type="scientific">Lachnellula willkommii</name>
    <dbReference type="NCBI Taxonomy" id="215461"/>
    <lineage>
        <taxon>Eukaryota</taxon>
        <taxon>Fungi</taxon>
        <taxon>Dikarya</taxon>
        <taxon>Ascomycota</taxon>
        <taxon>Pezizomycotina</taxon>
        <taxon>Leotiomycetes</taxon>
        <taxon>Helotiales</taxon>
        <taxon>Lachnaceae</taxon>
        <taxon>Lachnellula</taxon>
    </lineage>
</organism>
<keyword evidence="13 18" id="KW-1207">Sterol metabolism</keyword>
<evidence type="ECO:0000256" key="12">
    <source>
        <dbReference type="ARBA" id="ARBA00023136"/>
    </source>
</evidence>
<dbReference type="PROSITE" id="PS01018">
    <property type="entry name" value="STEROL_REDUCT_2"/>
    <property type="match status" value="1"/>
</dbReference>
<feature type="transmembrane region" description="Helical" evidence="18">
    <location>
        <begin position="254"/>
        <end position="272"/>
    </location>
</feature>
<evidence type="ECO:0000256" key="5">
    <source>
        <dbReference type="ARBA" id="ARBA00022824"/>
    </source>
</evidence>
<dbReference type="GO" id="GO:0005789">
    <property type="term" value="C:endoplasmic reticulum membrane"/>
    <property type="evidence" value="ECO:0007669"/>
    <property type="project" value="UniProtKB-SubCell"/>
</dbReference>
<keyword evidence="10 18" id="KW-0756">Sterol biosynthesis</keyword>
<evidence type="ECO:0000256" key="6">
    <source>
        <dbReference type="ARBA" id="ARBA00022857"/>
    </source>
</evidence>